<protein>
    <submittedName>
        <fullName evidence="1">Uncharacterized protein</fullName>
    </submittedName>
</protein>
<reference evidence="1 2" key="1">
    <citation type="journal article" date="2019" name="Sci. Rep.">
        <title>Orb-weaving spider Araneus ventricosus genome elucidates the spidroin gene catalogue.</title>
        <authorList>
            <person name="Kono N."/>
            <person name="Nakamura H."/>
            <person name="Ohtoshi R."/>
            <person name="Moran D.A.P."/>
            <person name="Shinohara A."/>
            <person name="Yoshida Y."/>
            <person name="Fujiwara M."/>
            <person name="Mori M."/>
            <person name="Tomita M."/>
            <person name="Arakawa K."/>
        </authorList>
    </citation>
    <scope>NUCLEOTIDE SEQUENCE [LARGE SCALE GENOMIC DNA]</scope>
</reference>
<dbReference type="EMBL" id="BGPR01041654">
    <property type="protein sequence ID" value="GBO17965.1"/>
    <property type="molecule type" value="Genomic_DNA"/>
</dbReference>
<gene>
    <name evidence="1" type="ORF">AVEN_116336_1</name>
</gene>
<evidence type="ECO:0000313" key="2">
    <source>
        <dbReference type="Proteomes" id="UP000499080"/>
    </source>
</evidence>
<dbReference type="Proteomes" id="UP000499080">
    <property type="component" value="Unassembled WGS sequence"/>
</dbReference>
<sequence length="102" mass="11413">LNVDQNVVVCGESTDADIAQLAVNNQAEDGLSGDEEVKEIQKKPLPSASEAMVHIHEFRRFFEGQSNVEDSIFVAIDRLESHAMSERLHSQKQLKISAFFLK</sequence>
<organism evidence="1 2">
    <name type="scientific">Araneus ventricosus</name>
    <name type="common">Orbweaver spider</name>
    <name type="synonym">Epeira ventricosa</name>
    <dbReference type="NCBI Taxonomy" id="182803"/>
    <lineage>
        <taxon>Eukaryota</taxon>
        <taxon>Metazoa</taxon>
        <taxon>Ecdysozoa</taxon>
        <taxon>Arthropoda</taxon>
        <taxon>Chelicerata</taxon>
        <taxon>Arachnida</taxon>
        <taxon>Araneae</taxon>
        <taxon>Araneomorphae</taxon>
        <taxon>Entelegynae</taxon>
        <taxon>Araneoidea</taxon>
        <taxon>Araneidae</taxon>
        <taxon>Araneus</taxon>
    </lineage>
</organism>
<feature type="non-terminal residue" evidence="1">
    <location>
        <position position="1"/>
    </location>
</feature>
<dbReference type="AlphaFoldDB" id="A0A4Y2UY79"/>
<proteinExistence type="predicted"/>
<evidence type="ECO:0000313" key="1">
    <source>
        <dbReference type="EMBL" id="GBO17965.1"/>
    </source>
</evidence>
<accession>A0A4Y2UY79</accession>
<name>A0A4Y2UY79_ARAVE</name>
<keyword evidence="2" id="KW-1185">Reference proteome</keyword>
<dbReference type="OrthoDB" id="125347at2759"/>
<comment type="caution">
    <text evidence="1">The sequence shown here is derived from an EMBL/GenBank/DDBJ whole genome shotgun (WGS) entry which is preliminary data.</text>
</comment>